<gene>
    <name evidence="1" type="ORF">G3572_04005</name>
</gene>
<dbReference type="Proteomes" id="UP000481421">
    <property type="component" value="Unassembled WGS sequence"/>
</dbReference>
<evidence type="ECO:0000313" key="2">
    <source>
        <dbReference type="Proteomes" id="UP000481421"/>
    </source>
</evidence>
<evidence type="ECO:0000313" key="1">
    <source>
        <dbReference type="EMBL" id="NEX45355.1"/>
    </source>
</evidence>
<keyword evidence="2" id="KW-1185">Reference proteome</keyword>
<sequence>MVRVREVGTLWIGGSLSWMEQLCLKSFVDRGQQITLFSYEPIPNVPDGVIRRDGREVLETDKFLKYEKKDSFALFADLFRLHMIARNPGMIWVDTDVYCLRPMRYDSDHVLGFELPGGHRVNNAVLGLPAEGALLRAMLDYTSDLHAIPPFVKDRLQDEYRAAAAKGQPVHVSQQPWGVWGPMMVTHFTHALGLADQVQPLEAFYPVTFPDRLKFLRPAAVAEAMIGQNTTALHLWASNKRELGLRHHGVPPVGSYLDKLLKQHDITPETAPIKGRGKHVFDGGLVDRIDLPQVQVFADLGGNAQTLALAAWHKWECDIQLIDMDHKGQWPQTPSPWVAPYVGYLTSHGVPEGKITRIAAATALRPVDMLANLSGFGDVNKVKPLSGILDKTLHHGSRMITDIRKGSGSYPLLNAYGSCETITSRDVDGTTITRALFRAGPQVAAKPAAEGSWTEIATALAGKEGFFRESPDHSLLFIQRSDTLVVTFDNLDIAMGKREDRRPWGFSFIEKQGWSMLGVMANGWTWYRDPWVWQQFDDLRASGFFQRFKRVVFYGASMGGYAACAFVAACPGADVVAISPQSTLNRGLVPWETRYHTAWARDWTGPYADASQSSQAAGRVFLLYDPYEPLDSGHADRFEASNVVKLRAPLLGHRLGSSLQQMGILAPITLAALNGTLTEAEFYRTLRARKTFPRYQRELFKRALDRGRPGLARKLGRWVLVRGDNRFIRQGMQAL</sequence>
<protein>
    <recommendedName>
        <fullName evidence="3">Alpha 1,4-glycosyltransferase domain-containing protein</fullName>
    </recommendedName>
</protein>
<dbReference type="Gene3D" id="3.90.550.20">
    <property type="match status" value="1"/>
</dbReference>
<dbReference type="EMBL" id="JAAIKE010000001">
    <property type="protein sequence ID" value="NEX45355.1"/>
    <property type="molecule type" value="Genomic_DNA"/>
</dbReference>
<evidence type="ECO:0008006" key="3">
    <source>
        <dbReference type="Google" id="ProtNLM"/>
    </source>
</evidence>
<dbReference type="InterPro" id="IPR029058">
    <property type="entry name" value="AB_hydrolase_fold"/>
</dbReference>
<accession>A0A6B3RM64</accession>
<organism evidence="1 2">
    <name type="scientific">Pseudotabrizicola algicola</name>
    <dbReference type="NCBI Taxonomy" id="2709381"/>
    <lineage>
        <taxon>Bacteria</taxon>
        <taxon>Pseudomonadati</taxon>
        <taxon>Pseudomonadota</taxon>
        <taxon>Alphaproteobacteria</taxon>
        <taxon>Rhodobacterales</taxon>
        <taxon>Paracoccaceae</taxon>
        <taxon>Pseudotabrizicola</taxon>
    </lineage>
</organism>
<reference evidence="1 2" key="1">
    <citation type="submission" date="2020-02" db="EMBL/GenBank/DDBJ databases">
        <title>Rhodobacter algicola sp. nov., isolated from microalga culture.</title>
        <authorList>
            <person name="Park C.-Y."/>
        </authorList>
    </citation>
    <scope>NUCLEOTIDE SEQUENCE [LARGE SCALE GENOMIC DNA]</scope>
    <source>
        <strain evidence="1 2">ETT8</strain>
    </source>
</reference>
<proteinExistence type="predicted"/>
<comment type="caution">
    <text evidence="1">The sequence shown here is derived from an EMBL/GenBank/DDBJ whole genome shotgun (WGS) entry which is preliminary data.</text>
</comment>
<name>A0A6B3RM64_9RHOB</name>
<dbReference type="SUPFAM" id="SSF53474">
    <property type="entry name" value="alpha/beta-Hydrolases"/>
    <property type="match status" value="1"/>
</dbReference>
<dbReference type="RefSeq" id="WP_164609357.1">
    <property type="nucleotide sequence ID" value="NZ_JAAIKE010000001.1"/>
</dbReference>
<dbReference type="AlphaFoldDB" id="A0A6B3RM64"/>